<evidence type="ECO:0000256" key="1">
    <source>
        <dbReference type="SAM" id="MobiDB-lite"/>
    </source>
</evidence>
<dbReference type="RefSeq" id="XP_051858884.1">
    <property type="nucleotide sequence ID" value="XM_052002924.1"/>
</dbReference>
<sequence length="197" mass="21857">MAELIEDMQQKEQEEHEEQHEQLATAQDADVDTMAHNEEAETPLPDSDGDSDSDNNAAPESLAAIENFDSEFDDVAAPQFEQLQLHGEREREREELESSDDEESNHEAAIEMSDTFNDEWASLDIADPGNDLNNHIDIEVEKFVPVDLSNDIAVNDIAAANPDYPYNPDAELIDVEGAAAAHVMPKFEKLSLAPLPK</sequence>
<dbReference type="OrthoDB" id="6346805at2759"/>
<feature type="compositionally biased region" description="Basic and acidic residues" evidence="1">
    <location>
        <begin position="8"/>
        <end position="21"/>
    </location>
</feature>
<gene>
    <name evidence="3 4 5" type="primary">LOC117563830</name>
</gene>
<dbReference type="RefSeq" id="XP_034098250.1">
    <property type="nucleotide sequence ID" value="XM_034242359.2"/>
</dbReference>
<feature type="region of interest" description="Disordered" evidence="1">
    <location>
        <begin position="1"/>
        <end position="109"/>
    </location>
</feature>
<keyword evidence="2" id="KW-1185">Reference proteome</keyword>
<evidence type="ECO:0000313" key="2">
    <source>
        <dbReference type="Proteomes" id="UP000515160"/>
    </source>
</evidence>
<dbReference type="RefSeq" id="XP_034098249.1">
    <property type="nucleotide sequence ID" value="XM_034242358.2"/>
</dbReference>
<evidence type="ECO:0000313" key="3">
    <source>
        <dbReference type="RefSeq" id="XP_034098249.1"/>
    </source>
</evidence>
<reference evidence="3 4" key="1">
    <citation type="submission" date="2025-04" db="UniProtKB">
        <authorList>
            <consortium name="RefSeq"/>
        </authorList>
    </citation>
    <scope>IDENTIFICATION</scope>
    <source>
        <strain evidence="3 4">15112-1751.03</strain>
        <tissue evidence="3 4">Whole Adult</tissue>
    </source>
</reference>
<accession>A0A6P8W426</accession>
<feature type="compositionally biased region" description="Basic and acidic residues" evidence="1">
    <location>
        <begin position="86"/>
        <end position="96"/>
    </location>
</feature>
<dbReference type="Proteomes" id="UP000515160">
    <property type="component" value="Chromosome 2L"/>
</dbReference>
<dbReference type="GeneID" id="117563830"/>
<evidence type="ECO:0000313" key="5">
    <source>
        <dbReference type="RefSeq" id="XP_051858884.1"/>
    </source>
</evidence>
<protein>
    <submittedName>
        <fullName evidence="3 4">Uncharacterized protein LOC117563830</fullName>
    </submittedName>
</protein>
<evidence type="ECO:0000313" key="4">
    <source>
        <dbReference type="RefSeq" id="XP_034098250.1"/>
    </source>
</evidence>
<proteinExistence type="predicted"/>
<organism evidence="2 3">
    <name type="scientific">Drosophila albomicans</name>
    <name type="common">Fruit fly</name>
    <dbReference type="NCBI Taxonomy" id="7291"/>
    <lineage>
        <taxon>Eukaryota</taxon>
        <taxon>Metazoa</taxon>
        <taxon>Ecdysozoa</taxon>
        <taxon>Arthropoda</taxon>
        <taxon>Hexapoda</taxon>
        <taxon>Insecta</taxon>
        <taxon>Pterygota</taxon>
        <taxon>Neoptera</taxon>
        <taxon>Endopterygota</taxon>
        <taxon>Diptera</taxon>
        <taxon>Brachycera</taxon>
        <taxon>Muscomorpha</taxon>
        <taxon>Ephydroidea</taxon>
        <taxon>Drosophilidae</taxon>
        <taxon>Drosophila</taxon>
    </lineage>
</organism>
<name>A0A6P8W426_DROAB</name>
<dbReference type="AlphaFoldDB" id="A0A6P8W426"/>